<comment type="pathway">
    <text evidence="1">Nucleotide-sugar biosynthesis; UDP-N-acetyl-alpha-D-glucosamine biosynthesis; UDP-N-acetyl-alpha-D-glucosamine from N-acetyl-alpha-D-glucosamine 1-phosphate: step 1/1.</text>
</comment>
<dbReference type="SUPFAM" id="SSF53448">
    <property type="entry name" value="Nucleotide-diphospho-sugar transferases"/>
    <property type="match status" value="1"/>
</dbReference>
<evidence type="ECO:0000256" key="2">
    <source>
        <dbReference type="ARBA" id="ARBA00010401"/>
    </source>
</evidence>
<evidence type="ECO:0000256" key="6">
    <source>
        <dbReference type="ARBA" id="ARBA00048493"/>
    </source>
</evidence>
<dbReference type="CDD" id="cd04193">
    <property type="entry name" value="UDPGlcNAc_PPase"/>
    <property type="match status" value="1"/>
</dbReference>
<sequence>MSVDAIRNKYKAAGQDHLFTFWDKLSEQDRASLVRQLESIDVDRVNRIYKKAVGTEKEDNDPKHVADPIEPLPMDACESVVHHPDNEQAWRRTGLEAISRGEVAVLLLAGGQGTRLGSSAPKGCYDIGLPSHKTLFQLQAERIARLQTVAEKECKRPAGSVIIPWYVMTSGPTRADTEAFFTKNKYFGLTSKNVVFFEQGTLPCMTMEGKIMLDSPSHVAVAPDGNGGLYAATRAPLSPSDTRSVLSDLEQRKIRYIHCYCVDNCLVKVADPVFIGCCIHKQVDCAAKVVPKASPTESVGVLARRGDKFSVVEYSEISKEQAERRNESGELAFNAGNIVNHFYTLNFLKAVEAFEDDFAFHIARKKIPYVDLQTGELNKPSKPNGMKFEMFVFDVFPFTERFAVLEVTRKEEFSPLKNAPGTGSDDPDTSRRDLLAQHKRFLVEAGATVKDGVEIEVSPLVSYAGEGLEHVKGKTFTKSGIASSVEELDALL</sequence>
<organism evidence="7 8">
    <name type="scientific">Coniophora puteana (strain RWD-64-598)</name>
    <name type="common">Brown rot fungus</name>
    <dbReference type="NCBI Taxonomy" id="741705"/>
    <lineage>
        <taxon>Eukaryota</taxon>
        <taxon>Fungi</taxon>
        <taxon>Dikarya</taxon>
        <taxon>Basidiomycota</taxon>
        <taxon>Agaricomycotina</taxon>
        <taxon>Agaricomycetes</taxon>
        <taxon>Agaricomycetidae</taxon>
        <taxon>Boletales</taxon>
        <taxon>Coniophorineae</taxon>
        <taxon>Coniophoraceae</taxon>
        <taxon>Coniophora</taxon>
    </lineage>
</organism>
<evidence type="ECO:0000313" key="7">
    <source>
        <dbReference type="EMBL" id="EIW86985.1"/>
    </source>
</evidence>
<dbReference type="InterPro" id="IPR039741">
    <property type="entry name" value="UDP-sugar_pyrophosphorylase"/>
</dbReference>
<evidence type="ECO:0000256" key="4">
    <source>
        <dbReference type="ARBA" id="ARBA00022679"/>
    </source>
</evidence>
<dbReference type="FunFam" id="3.90.550.10:FF:000075">
    <property type="entry name" value="Probable UDP-N-acetylglucosamine pyrophosphorylase"/>
    <property type="match status" value="1"/>
</dbReference>
<reference evidence="8" key="1">
    <citation type="journal article" date="2012" name="Science">
        <title>The Paleozoic origin of enzymatic lignin decomposition reconstructed from 31 fungal genomes.</title>
        <authorList>
            <person name="Floudas D."/>
            <person name="Binder M."/>
            <person name="Riley R."/>
            <person name="Barry K."/>
            <person name="Blanchette R.A."/>
            <person name="Henrissat B."/>
            <person name="Martinez A.T."/>
            <person name="Otillar R."/>
            <person name="Spatafora J.W."/>
            <person name="Yadav J.S."/>
            <person name="Aerts A."/>
            <person name="Benoit I."/>
            <person name="Boyd A."/>
            <person name="Carlson A."/>
            <person name="Copeland A."/>
            <person name="Coutinho P.M."/>
            <person name="de Vries R.P."/>
            <person name="Ferreira P."/>
            <person name="Findley K."/>
            <person name="Foster B."/>
            <person name="Gaskell J."/>
            <person name="Glotzer D."/>
            <person name="Gorecki P."/>
            <person name="Heitman J."/>
            <person name="Hesse C."/>
            <person name="Hori C."/>
            <person name="Igarashi K."/>
            <person name="Jurgens J.A."/>
            <person name="Kallen N."/>
            <person name="Kersten P."/>
            <person name="Kohler A."/>
            <person name="Kuees U."/>
            <person name="Kumar T.K.A."/>
            <person name="Kuo A."/>
            <person name="LaButti K."/>
            <person name="Larrondo L.F."/>
            <person name="Lindquist E."/>
            <person name="Ling A."/>
            <person name="Lombard V."/>
            <person name="Lucas S."/>
            <person name="Lundell T."/>
            <person name="Martin R."/>
            <person name="McLaughlin D.J."/>
            <person name="Morgenstern I."/>
            <person name="Morin E."/>
            <person name="Murat C."/>
            <person name="Nagy L.G."/>
            <person name="Nolan M."/>
            <person name="Ohm R.A."/>
            <person name="Patyshakuliyeva A."/>
            <person name="Rokas A."/>
            <person name="Ruiz-Duenas F.J."/>
            <person name="Sabat G."/>
            <person name="Salamov A."/>
            <person name="Samejima M."/>
            <person name="Schmutz J."/>
            <person name="Slot J.C."/>
            <person name="St John F."/>
            <person name="Stenlid J."/>
            <person name="Sun H."/>
            <person name="Sun S."/>
            <person name="Syed K."/>
            <person name="Tsang A."/>
            <person name="Wiebenga A."/>
            <person name="Young D."/>
            <person name="Pisabarro A."/>
            <person name="Eastwood D.C."/>
            <person name="Martin F."/>
            <person name="Cullen D."/>
            <person name="Grigoriev I.V."/>
            <person name="Hibbett D.S."/>
        </authorList>
    </citation>
    <scope>NUCLEOTIDE SEQUENCE [LARGE SCALE GENOMIC DNA]</scope>
    <source>
        <strain evidence="8">RWD-64-598 SS2</strain>
    </source>
</reference>
<dbReference type="OrthoDB" id="532420at2759"/>
<keyword evidence="8" id="KW-1185">Reference proteome</keyword>
<evidence type="ECO:0000256" key="5">
    <source>
        <dbReference type="ARBA" id="ARBA00022695"/>
    </source>
</evidence>
<dbReference type="GeneID" id="19201617"/>
<accession>A0A5M3N814</accession>
<dbReference type="GO" id="GO:0003977">
    <property type="term" value="F:UDP-N-acetylglucosamine diphosphorylase activity"/>
    <property type="evidence" value="ECO:0007669"/>
    <property type="project" value="UniProtKB-EC"/>
</dbReference>
<evidence type="ECO:0000256" key="3">
    <source>
        <dbReference type="ARBA" id="ARBA00012457"/>
    </source>
</evidence>
<gene>
    <name evidence="7" type="ORF">CONPUDRAFT_141283</name>
</gene>
<comment type="similarity">
    <text evidence="2">Belongs to the UDPGP type 1 family.</text>
</comment>
<dbReference type="PANTHER" id="PTHR11952:SF2">
    <property type="entry name" value="LD24639P"/>
    <property type="match status" value="1"/>
</dbReference>
<dbReference type="Proteomes" id="UP000053558">
    <property type="component" value="Unassembled WGS sequence"/>
</dbReference>
<name>A0A5M3N814_CONPW</name>
<dbReference type="InterPro" id="IPR029044">
    <property type="entry name" value="Nucleotide-diphossugar_trans"/>
</dbReference>
<dbReference type="PANTHER" id="PTHR11952">
    <property type="entry name" value="UDP- GLUCOSE PYROPHOSPHORYLASE"/>
    <property type="match status" value="1"/>
</dbReference>
<dbReference type="Pfam" id="PF01704">
    <property type="entry name" value="UDPGP"/>
    <property type="match status" value="1"/>
</dbReference>
<dbReference type="EC" id="2.7.7.23" evidence="3"/>
<dbReference type="AlphaFoldDB" id="A0A5M3N814"/>
<dbReference type="OMA" id="YFQVDNP"/>
<dbReference type="GO" id="GO:0006048">
    <property type="term" value="P:UDP-N-acetylglucosamine biosynthetic process"/>
    <property type="evidence" value="ECO:0007669"/>
    <property type="project" value="TreeGrafter"/>
</dbReference>
<protein>
    <recommendedName>
        <fullName evidence="3">UDP-N-acetylglucosamine diphosphorylase</fullName>
        <ecNumber evidence="3">2.7.7.23</ecNumber>
    </recommendedName>
</protein>
<dbReference type="KEGG" id="cput:CONPUDRAFT_141283"/>
<evidence type="ECO:0000256" key="1">
    <source>
        <dbReference type="ARBA" id="ARBA00005208"/>
    </source>
</evidence>
<keyword evidence="4" id="KW-0808">Transferase</keyword>
<dbReference type="Gene3D" id="3.90.550.10">
    <property type="entry name" value="Spore Coat Polysaccharide Biosynthesis Protein SpsA, Chain A"/>
    <property type="match status" value="1"/>
</dbReference>
<dbReference type="InterPro" id="IPR002618">
    <property type="entry name" value="UDPGP_fam"/>
</dbReference>
<keyword evidence="5" id="KW-0548">Nucleotidyltransferase</keyword>
<proteinExistence type="inferred from homology"/>
<comment type="catalytic activity">
    <reaction evidence="6">
        <text>N-acetyl-alpha-D-glucosamine 1-phosphate + UTP + H(+) = UDP-N-acetyl-alpha-D-glucosamine + diphosphate</text>
        <dbReference type="Rhea" id="RHEA:13509"/>
        <dbReference type="ChEBI" id="CHEBI:15378"/>
        <dbReference type="ChEBI" id="CHEBI:33019"/>
        <dbReference type="ChEBI" id="CHEBI:46398"/>
        <dbReference type="ChEBI" id="CHEBI:57705"/>
        <dbReference type="ChEBI" id="CHEBI:57776"/>
        <dbReference type="EC" id="2.7.7.23"/>
    </reaction>
</comment>
<dbReference type="EMBL" id="JH711573">
    <property type="protein sequence ID" value="EIW86985.1"/>
    <property type="molecule type" value="Genomic_DNA"/>
</dbReference>
<comment type="caution">
    <text evidence="7">The sequence shown here is derived from an EMBL/GenBank/DDBJ whole genome shotgun (WGS) entry which is preliminary data.</text>
</comment>
<evidence type="ECO:0000313" key="8">
    <source>
        <dbReference type="Proteomes" id="UP000053558"/>
    </source>
</evidence>
<dbReference type="RefSeq" id="XP_007763620.1">
    <property type="nucleotide sequence ID" value="XM_007765430.1"/>
</dbReference>